<reference evidence="2 3" key="2">
    <citation type="journal article" date="2011" name="Stand. Genomic Sci.">
        <title>Complete genome sequence of Paludibacter propionicigenes type strain (WB4).</title>
        <authorList>
            <person name="Gronow S."/>
            <person name="Munk C."/>
            <person name="Lapidus A."/>
            <person name="Nolan M."/>
            <person name="Lucas S."/>
            <person name="Hammon N."/>
            <person name="Deshpande S."/>
            <person name="Cheng J.F."/>
            <person name="Tapia R."/>
            <person name="Han C."/>
            <person name="Goodwin L."/>
            <person name="Pitluck S."/>
            <person name="Liolios K."/>
            <person name="Ivanova N."/>
            <person name="Mavromatis K."/>
            <person name="Mikhailova N."/>
            <person name="Pati A."/>
            <person name="Chen A."/>
            <person name="Palaniappan K."/>
            <person name="Land M."/>
            <person name="Hauser L."/>
            <person name="Chang Y.J."/>
            <person name="Jeffries C.D."/>
            <person name="Brambilla E."/>
            <person name="Rohde M."/>
            <person name="Goker M."/>
            <person name="Detter J.C."/>
            <person name="Woyke T."/>
            <person name="Bristow J."/>
            <person name="Eisen J.A."/>
            <person name="Markowitz V."/>
            <person name="Hugenholtz P."/>
            <person name="Kyrpides N.C."/>
            <person name="Klenk H.P."/>
        </authorList>
    </citation>
    <scope>NUCLEOTIDE SEQUENCE [LARGE SCALE GENOMIC DNA]</scope>
    <source>
        <strain evidence="3">DSM 17365 / JCM 13257 / WB4</strain>
    </source>
</reference>
<organism evidence="2 3">
    <name type="scientific">Paludibacter propionicigenes (strain DSM 17365 / JCM 13257 / WB4)</name>
    <dbReference type="NCBI Taxonomy" id="694427"/>
    <lineage>
        <taxon>Bacteria</taxon>
        <taxon>Pseudomonadati</taxon>
        <taxon>Bacteroidota</taxon>
        <taxon>Bacteroidia</taxon>
        <taxon>Bacteroidales</taxon>
        <taxon>Paludibacteraceae</taxon>
        <taxon>Paludibacter</taxon>
    </lineage>
</organism>
<reference key="1">
    <citation type="submission" date="2010-11" db="EMBL/GenBank/DDBJ databases">
        <title>The complete genome of Paludibacter propionicigenes DSM 17365.</title>
        <authorList>
            <consortium name="US DOE Joint Genome Institute (JGI-PGF)"/>
            <person name="Lucas S."/>
            <person name="Copeland A."/>
            <person name="Lapidus A."/>
            <person name="Bruce D."/>
            <person name="Goodwin L."/>
            <person name="Pitluck S."/>
            <person name="Kyrpides N."/>
            <person name="Mavromatis K."/>
            <person name="Ivanova N."/>
            <person name="Munk A.C."/>
            <person name="Brettin T."/>
            <person name="Detter J.C."/>
            <person name="Han C."/>
            <person name="Tapia R."/>
            <person name="Land M."/>
            <person name="Hauser L."/>
            <person name="Markowitz V."/>
            <person name="Cheng J.-F."/>
            <person name="Hugenholtz P."/>
            <person name="Woyke T."/>
            <person name="Wu D."/>
            <person name="Gronow S."/>
            <person name="Wellnitz S."/>
            <person name="Brambilla E."/>
            <person name="Klenk H.-P."/>
            <person name="Eisen J.A."/>
        </authorList>
    </citation>
    <scope>NUCLEOTIDE SEQUENCE</scope>
    <source>
        <strain>WB4</strain>
    </source>
</reference>
<dbReference type="Proteomes" id="UP000008718">
    <property type="component" value="Chromosome"/>
</dbReference>
<dbReference type="GO" id="GO:0009055">
    <property type="term" value="F:electron transfer activity"/>
    <property type="evidence" value="ECO:0007669"/>
    <property type="project" value="InterPro"/>
</dbReference>
<keyword evidence="3" id="KW-1185">Reference proteome</keyword>
<feature type="chain" id="PRO_5003189013" description="Cytochrome c domain-containing protein" evidence="1">
    <location>
        <begin position="24"/>
        <end position="104"/>
    </location>
</feature>
<evidence type="ECO:0008006" key="4">
    <source>
        <dbReference type="Google" id="ProtNLM"/>
    </source>
</evidence>
<dbReference type="RefSeq" id="WP_013443914.1">
    <property type="nucleotide sequence ID" value="NC_014734.1"/>
</dbReference>
<dbReference type="EMBL" id="CP002345">
    <property type="protein sequence ID" value="ADQ78545.1"/>
    <property type="molecule type" value="Genomic_DNA"/>
</dbReference>
<feature type="signal peptide" evidence="1">
    <location>
        <begin position="1"/>
        <end position="23"/>
    </location>
</feature>
<dbReference type="eggNOG" id="COG2010">
    <property type="taxonomic scope" value="Bacteria"/>
</dbReference>
<dbReference type="HOGENOM" id="CLU_181423_0_0_10"/>
<dbReference type="KEGG" id="ppn:Palpr_0384"/>
<dbReference type="InterPro" id="IPR036909">
    <property type="entry name" value="Cyt_c-like_dom_sf"/>
</dbReference>
<accession>E4T1F1</accession>
<protein>
    <recommendedName>
        <fullName evidence="4">Cytochrome c domain-containing protein</fullName>
    </recommendedName>
</protein>
<dbReference type="SUPFAM" id="SSF46626">
    <property type="entry name" value="Cytochrome c"/>
    <property type="match status" value="1"/>
</dbReference>
<dbReference type="GO" id="GO:0020037">
    <property type="term" value="F:heme binding"/>
    <property type="evidence" value="ECO:0007669"/>
    <property type="project" value="InterPro"/>
</dbReference>
<evidence type="ECO:0000313" key="2">
    <source>
        <dbReference type="EMBL" id="ADQ78545.1"/>
    </source>
</evidence>
<dbReference type="OrthoDB" id="9792592at2"/>
<dbReference type="AlphaFoldDB" id="E4T1F1"/>
<evidence type="ECO:0000313" key="3">
    <source>
        <dbReference type="Proteomes" id="UP000008718"/>
    </source>
</evidence>
<gene>
    <name evidence="2" type="ordered locus">Palpr_0384</name>
</gene>
<name>E4T1F1_PALPW</name>
<evidence type="ECO:0000256" key="1">
    <source>
        <dbReference type="SAM" id="SignalP"/>
    </source>
</evidence>
<dbReference type="STRING" id="694427.Palpr_0384"/>
<keyword evidence="1" id="KW-0732">Signal</keyword>
<proteinExistence type="predicted"/>
<dbReference type="Gene3D" id="1.10.760.10">
    <property type="entry name" value="Cytochrome c-like domain"/>
    <property type="match status" value="1"/>
</dbReference>
<sequence length="104" mass="11877">MNSKRIYLLIIASFLFCGTTMFSATPNDSIKSQTPAEILPLGKTLYENSCVRCHKLKEPGNYTQEQWPGIMDKMQKRSRITDEQKATILTYLLSEAKKDVKTVE</sequence>